<gene>
    <name evidence="2" type="ORF">CPELLU_LOCUS8504</name>
</gene>
<dbReference type="OrthoDB" id="10576059at2759"/>
<evidence type="ECO:0000313" key="3">
    <source>
        <dbReference type="Proteomes" id="UP000789759"/>
    </source>
</evidence>
<name>A0A9N9DCM5_9GLOM</name>
<dbReference type="EMBL" id="CAJVQA010006067">
    <property type="protein sequence ID" value="CAG8633431.1"/>
    <property type="molecule type" value="Genomic_DNA"/>
</dbReference>
<evidence type="ECO:0000313" key="2">
    <source>
        <dbReference type="EMBL" id="CAG8633431.1"/>
    </source>
</evidence>
<dbReference type="Proteomes" id="UP000789759">
    <property type="component" value="Unassembled WGS sequence"/>
</dbReference>
<protein>
    <submittedName>
        <fullName evidence="2">24694_t:CDS:1</fullName>
    </submittedName>
</protein>
<comment type="caution">
    <text evidence="2">The sequence shown here is derived from an EMBL/GenBank/DDBJ whole genome shotgun (WGS) entry which is preliminary data.</text>
</comment>
<organism evidence="2 3">
    <name type="scientific">Cetraspora pellucida</name>
    <dbReference type="NCBI Taxonomy" id="1433469"/>
    <lineage>
        <taxon>Eukaryota</taxon>
        <taxon>Fungi</taxon>
        <taxon>Fungi incertae sedis</taxon>
        <taxon>Mucoromycota</taxon>
        <taxon>Glomeromycotina</taxon>
        <taxon>Glomeromycetes</taxon>
        <taxon>Diversisporales</taxon>
        <taxon>Gigasporaceae</taxon>
        <taxon>Cetraspora</taxon>
    </lineage>
</organism>
<feature type="coiled-coil region" evidence="1">
    <location>
        <begin position="313"/>
        <end position="340"/>
    </location>
</feature>
<sequence>MKSQIGNLQNQLQAAKTEITNLKQENQNLEATNTLYAQQIKLIDPEKEKLNAQLVQNKIEQLETQRKLNQLEVEKQDLKNRLAHTKQTIQNSKFQKEQFEKQLEQQQLFNLEQKRVRQLKAKQEELKETKKKLEYQLAFTKDNTAPLHKELKEREQELKETTNELKKVQEKDLDQIKNYLGVKKVFLNARKITIKGLQNCYNKLKSNKKHTKVDEISNLIVAVGGVANSLTFGIPKAFGDTIKAINKSFERKFSDRWADEFKNFLDNDRKNLALLNKIIEKIACYLTRIIQEKSISIWEGKPFSKPEEMEKAITLLNDNFEKLETQLAQEENKFKEIINKASEKIV</sequence>
<evidence type="ECO:0000256" key="1">
    <source>
        <dbReference type="SAM" id="Coils"/>
    </source>
</evidence>
<reference evidence="2" key="1">
    <citation type="submission" date="2021-06" db="EMBL/GenBank/DDBJ databases">
        <authorList>
            <person name="Kallberg Y."/>
            <person name="Tangrot J."/>
            <person name="Rosling A."/>
        </authorList>
    </citation>
    <scope>NUCLEOTIDE SEQUENCE</scope>
    <source>
        <strain evidence="2">FL966</strain>
    </source>
</reference>
<keyword evidence="3" id="KW-1185">Reference proteome</keyword>
<keyword evidence="1" id="KW-0175">Coiled coil</keyword>
<accession>A0A9N9DCM5</accession>
<proteinExistence type="predicted"/>
<feature type="coiled-coil region" evidence="1">
    <location>
        <begin position="5"/>
        <end position="171"/>
    </location>
</feature>
<dbReference type="AlphaFoldDB" id="A0A9N9DCM5"/>